<evidence type="ECO:0000313" key="10">
    <source>
        <dbReference type="Proteomes" id="UP000215332"/>
    </source>
</evidence>
<evidence type="ECO:0000256" key="5">
    <source>
        <dbReference type="ARBA" id="ARBA00023136"/>
    </source>
</evidence>
<evidence type="ECO:0000259" key="8">
    <source>
        <dbReference type="Pfam" id="PF04138"/>
    </source>
</evidence>
<keyword evidence="4 7" id="KW-1133">Transmembrane helix</keyword>
<feature type="domain" description="GtrA/DPMS transmembrane" evidence="8">
    <location>
        <begin position="68"/>
        <end position="170"/>
    </location>
</feature>
<organism evidence="9 10">
    <name type="scientific">Cutibacterium granulosum</name>
    <dbReference type="NCBI Taxonomy" id="33011"/>
    <lineage>
        <taxon>Bacteria</taxon>
        <taxon>Bacillati</taxon>
        <taxon>Actinomycetota</taxon>
        <taxon>Actinomycetes</taxon>
        <taxon>Propionibacteriales</taxon>
        <taxon>Propionibacteriaceae</taxon>
        <taxon>Cutibacterium</taxon>
    </lineage>
</organism>
<dbReference type="KEGG" id="cgrn:4412665_01561"/>
<evidence type="ECO:0000256" key="4">
    <source>
        <dbReference type="ARBA" id="ARBA00022989"/>
    </source>
</evidence>
<evidence type="ECO:0000313" key="9">
    <source>
        <dbReference type="EMBL" id="SNV37671.1"/>
    </source>
</evidence>
<feature type="transmembrane region" description="Helical" evidence="7">
    <location>
        <begin position="20"/>
        <end position="40"/>
    </location>
</feature>
<dbReference type="PANTHER" id="PTHR38459:SF1">
    <property type="entry name" value="PROPHAGE BACTOPRENOL-LINKED GLUCOSE TRANSLOCASE HOMOLOG"/>
    <property type="match status" value="1"/>
</dbReference>
<gene>
    <name evidence="9" type="ORF">SAMEA4412665_01561</name>
</gene>
<keyword evidence="3 7" id="KW-0812">Transmembrane</keyword>
<evidence type="ECO:0000256" key="1">
    <source>
        <dbReference type="ARBA" id="ARBA00004141"/>
    </source>
</evidence>
<dbReference type="InterPro" id="IPR051401">
    <property type="entry name" value="GtrA_CellWall_Glycosyl"/>
</dbReference>
<feature type="compositionally biased region" description="Low complexity" evidence="6">
    <location>
        <begin position="200"/>
        <end position="219"/>
    </location>
</feature>
<dbReference type="Pfam" id="PF04138">
    <property type="entry name" value="GtrA_DPMS_TM"/>
    <property type="match status" value="1"/>
</dbReference>
<feature type="region of interest" description="Disordered" evidence="6">
    <location>
        <begin position="192"/>
        <end position="219"/>
    </location>
</feature>
<comment type="subcellular location">
    <subcellularLocation>
        <location evidence="1">Membrane</location>
        <topology evidence="1">Multi-pass membrane protein</topology>
    </subcellularLocation>
</comment>
<feature type="transmembrane region" description="Helical" evidence="7">
    <location>
        <begin position="147"/>
        <end position="164"/>
    </location>
</feature>
<dbReference type="Proteomes" id="UP000215332">
    <property type="component" value="Chromosome 1"/>
</dbReference>
<accession>A0A239WT77</accession>
<dbReference type="GO" id="GO:0005886">
    <property type="term" value="C:plasma membrane"/>
    <property type="evidence" value="ECO:0007669"/>
    <property type="project" value="TreeGrafter"/>
</dbReference>
<evidence type="ECO:0000256" key="3">
    <source>
        <dbReference type="ARBA" id="ARBA00022692"/>
    </source>
</evidence>
<dbReference type="PANTHER" id="PTHR38459">
    <property type="entry name" value="PROPHAGE BACTOPRENOL-LINKED GLUCOSE TRANSLOCASE HOMOLOG"/>
    <property type="match status" value="1"/>
</dbReference>
<evidence type="ECO:0000256" key="6">
    <source>
        <dbReference type="SAM" id="MobiDB-lite"/>
    </source>
</evidence>
<evidence type="ECO:0000256" key="2">
    <source>
        <dbReference type="ARBA" id="ARBA00009399"/>
    </source>
</evidence>
<dbReference type="AlphaFoldDB" id="A0A239WT77"/>
<protein>
    <submittedName>
        <fullName evidence="9">GtrA-like protein</fullName>
    </submittedName>
</protein>
<comment type="similarity">
    <text evidence="2">Belongs to the GtrA family.</text>
</comment>
<dbReference type="eggNOG" id="COG2246">
    <property type="taxonomic scope" value="Bacteria"/>
</dbReference>
<evidence type="ECO:0000256" key="7">
    <source>
        <dbReference type="SAM" id="Phobius"/>
    </source>
</evidence>
<keyword evidence="5 7" id="KW-0472">Membrane</keyword>
<reference evidence="9 10" key="1">
    <citation type="submission" date="2017-06" db="EMBL/GenBank/DDBJ databases">
        <authorList>
            <consortium name="Pathogen Informatics"/>
        </authorList>
    </citation>
    <scope>NUCLEOTIDE SEQUENCE [LARGE SCALE GENOMIC DNA]</scope>
    <source>
        <strain evidence="9 10">NCTC11865</strain>
    </source>
</reference>
<proteinExistence type="inferred from homology"/>
<dbReference type="GO" id="GO:0000271">
    <property type="term" value="P:polysaccharide biosynthetic process"/>
    <property type="evidence" value="ECO:0007669"/>
    <property type="project" value="InterPro"/>
</dbReference>
<name>A0A239WT77_9ACTN</name>
<feature type="transmembrane region" description="Helical" evidence="7">
    <location>
        <begin position="60"/>
        <end position="80"/>
    </location>
</feature>
<dbReference type="InterPro" id="IPR007267">
    <property type="entry name" value="GtrA_DPMS_TM"/>
</dbReference>
<dbReference type="EMBL" id="LT906441">
    <property type="protein sequence ID" value="SNV37671.1"/>
    <property type="molecule type" value="Genomic_DNA"/>
</dbReference>
<sequence>MMSTHKQRDWSKTLRELIKFGFVGGSGFVVNILVAIVLNKMHGGTAHAQDVLFNLFGTRWNFRFTSLVWIVAFLVANVFNFQLNRSWTFKRDVRRGWWAEFGPFFLVGSVAAVAGLFIKVALTNPTSPVYLPEGFFHESAGLHSREYWSQIITIVVTMPINFVVNKLWTFRAVKSHEGQTLAYIEADGTAAGHPTEAAESAGDPTATTSGSTTAAEYSR</sequence>
<feature type="transmembrane region" description="Helical" evidence="7">
    <location>
        <begin position="101"/>
        <end position="122"/>
    </location>
</feature>